<reference evidence="1" key="2">
    <citation type="submission" date="2020-09" db="EMBL/GenBank/DDBJ databases">
        <authorList>
            <person name="Sun Q."/>
            <person name="Zhou Y."/>
        </authorList>
    </citation>
    <scope>NUCLEOTIDE SEQUENCE</scope>
    <source>
        <strain evidence="1">CGMCC 4.7110</strain>
    </source>
</reference>
<protein>
    <submittedName>
        <fullName evidence="1">Uncharacterized protein</fullName>
    </submittedName>
</protein>
<proteinExistence type="predicted"/>
<organism evidence="1 2">
    <name type="scientific">Streptomyces fuscichromogenes</name>
    <dbReference type="NCBI Taxonomy" id="1324013"/>
    <lineage>
        <taxon>Bacteria</taxon>
        <taxon>Bacillati</taxon>
        <taxon>Actinomycetota</taxon>
        <taxon>Actinomycetes</taxon>
        <taxon>Kitasatosporales</taxon>
        <taxon>Streptomycetaceae</taxon>
        <taxon>Streptomyces</taxon>
    </lineage>
</organism>
<evidence type="ECO:0000313" key="2">
    <source>
        <dbReference type="Proteomes" id="UP000653411"/>
    </source>
</evidence>
<name>A0A918CSR2_9ACTN</name>
<dbReference type="AlphaFoldDB" id="A0A918CSR2"/>
<accession>A0A918CSR2</accession>
<evidence type="ECO:0000313" key="1">
    <source>
        <dbReference type="EMBL" id="GGN15993.1"/>
    </source>
</evidence>
<gene>
    <name evidence="1" type="ORF">GCM10011578_044250</name>
</gene>
<sequence>MRLRGVRRRGCGCMHGPFAPRQPPVSGCTLSITLCRGGGGRALERPIVGCPAPPEPYGIRWRDSGHMKFAEGAEITGDRFPV</sequence>
<dbReference type="Proteomes" id="UP000653411">
    <property type="component" value="Unassembled WGS sequence"/>
</dbReference>
<comment type="caution">
    <text evidence="1">The sequence shown here is derived from an EMBL/GenBank/DDBJ whole genome shotgun (WGS) entry which is preliminary data.</text>
</comment>
<reference evidence="1" key="1">
    <citation type="journal article" date="2014" name="Int. J. Syst. Evol. Microbiol.">
        <title>Complete genome sequence of Corynebacterium casei LMG S-19264T (=DSM 44701T), isolated from a smear-ripened cheese.</title>
        <authorList>
            <consortium name="US DOE Joint Genome Institute (JGI-PGF)"/>
            <person name="Walter F."/>
            <person name="Albersmeier A."/>
            <person name="Kalinowski J."/>
            <person name="Ruckert C."/>
        </authorList>
    </citation>
    <scope>NUCLEOTIDE SEQUENCE</scope>
    <source>
        <strain evidence="1">CGMCC 4.7110</strain>
    </source>
</reference>
<keyword evidence="2" id="KW-1185">Reference proteome</keyword>
<dbReference type="EMBL" id="BMML01000009">
    <property type="protein sequence ID" value="GGN15993.1"/>
    <property type="molecule type" value="Genomic_DNA"/>
</dbReference>